<dbReference type="AlphaFoldDB" id="A0A3N4YHU6"/>
<proteinExistence type="predicted"/>
<dbReference type="RefSeq" id="WP_170176970.1">
    <property type="nucleotide sequence ID" value="NZ_RKQZ01000001.1"/>
</dbReference>
<gene>
    <name evidence="1" type="ORF">EDD34_0931</name>
</gene>
<evidence type="ECO:0000313" key="1">
    <source>
        <dbReference type="EMBL" id="RPF20343.1"/>
    </source>
</evidence>
<sequence>MTGDFESKLVEDVEARGFSSVWVFDDEEGLPDFAYTVGLSFSCRHPELVVVGLPYRASVGILHEAAGRAVEGTELRVGDRVQDVALGFDVLIGSVDRGFMEANMRQAAGFAGGSSRGARQILWPDRRGIFPGEPGFDSRLAGRQDLR</sequence>
<comment type="caution">
    <text evidence="1">The sequence shown here is derived from an EMBL/GenBank/DDBJ whole genome shotgun (WGS) entry which is preliminary data.</text>
</comment>
<dbReference type="InterPro" id="IPR025358">
    <property type="entry name" value="DUF4262"/>
</dbReference>
<name>A0A3N4YHU6_9MICO</name>
<dbReference type="Proteomes" id="UP000280501">
    <property type="component" value="Unassembled WGS sequence"/>
</dbReference>
<protein>
    <submittedName>
        <fullName evidence="1">Uncharacterized protein DUF4262</fullName>
    </submittedName>
</protein>
<dbReference type="Pfam" id="PF14081">
    <property type="entry name" value="DUF4262"/>
    <property type="match status" value="1"/>
</dbReference>
<accession>A0A3N4YHU6</accession>
<dbReference type="EMBL" id="RKQZ01000001">
    <property type="protein sequence ID" value="RPF20343.1"/>
    <property type="molecule type" value="Genomic_DNA"/>
</dbReference>
<organism evidence="1 2">
    <name type="scientific">Myceligenerans xiligouense</name>
    <dbReference type="NCBI Taxonomy" id="253184"/>
    <lineage>
        <taxon>Bacteria</taxon>
        <taxon>Bacillati</taxon>
        <taxon>Actinomycetota</taxon>
        <taxon>Actinomycetes</taxon>
        <taxon>Micrococcales</taxon>
        <taxon>Promicromonosporaceae</taxon>
        <taxon>Myceligenerans</taxon>
    </lineage>
</organism>
<reference evidence="1 2" key="1">
    <citation type="submission" date="2018-11" db="EMBL/GenBank/DDBJ databases">
        <title>Sequencing the genomes of 1000 actinobacteria strains.</title>
        <authorList>
            <person name="Klenk H.-P."/>
        </authorList>
    </citation>
    <scope>NUCLEOTIDE SEQUENCE [LARGE SCALE GENOMIC DNA]</scope>
    <source>
        <strain evidence="1 2">DSM 15700</strain>
    </source>
</reference>
<keyword evidence="2" id="KW-1185">Reference proteome</keyword>
<evidence type="ECO:0000313" key="2">
    <source>
        <dbReference type="Proteomes" id="UP000280501"/>
    </source>
</evidence>